<protein>
    <recommendedName>
        <fullName evidence="1">Dienelactone hydrolase domain-containing protein</fullName>
    </recommendedName>
</protein>
<evidence type="ECO:0000313" key="2">
    <source>
        <dbReference type="EMBL" id="KSU50843.1"/>
    </source>
</evidence>
<gene>
    <name evidence="2" type="ORF">AS033_05545</name>
</gene>
<evidence type="ECO:0000313" key="3">
    <source>
        <dbReference type="Proteomes" id="UP000053797"/>
    </source>
</evidence>
<dbReference type="PANTHER" id="PTHR43194:SF5">
    <property type="entry name" value="PIMELOYL-[ACYL-CARRIER PROTEIN] METHYL ESTER ESTERASE"/>
    <property type="match status" value="1"/>
</dbReference>
<organism evidence="2 3">
    <name type="scientific">Exiguobacterium indicum</name>
    <dbReference type="NCBI Taxonomy" id="296995"/>
    <lineage>
        <taxon>Bacteria</taxon>
        <taxon>Bacillati</taxon>
        <taxon>Bacillota</taxon>
        <taxon>Bacilli</taxon>
        <taxon>Bacillales</taxon>
        <taxon>Bacillales Family XII. Incertae Sedis</taxon>
        <taxon>Exiguobacterium</taxon>
    </lineage>
</organism>
<dbReference type="RefSeq" id="WP_058264881.1">
    <property type="nucleotide sequence ID" value="NZ_FMYN01000001.1"/>
</dbReference>
<dbReference type="GO" id="GO:0016787">
    <property type="term" value="F:hydrolase activity"/>
    <property type="evidence" value="ECO:0007669"/>
    <property type="project" value="InterPro"/>
</dbReference>
<dbReference type="OrthoDB" id="31158at2"/>
<dbReference type="EMBL" id="LNQL01000001">
    <property type="protein sequence ID" value="KSU50843.1"/>
    <property type="molecule type" value="Genomic_DNA"/>
</dbReference>
<dbReference type="Proteomes" id="UP000053797">
    <property type="component" value="Unassembled WGS sequence"/>
</dbReference>
<dbReference type="PANTHER" id="PTHR43194">
    <property type="entry name" value="HYDROLASE ALPHA/BETA FOLD FAMILY"/>
    <property type="match status" value="1"/>
</dbReference>
<dbReference type="Pfam" id="PF01738">
    <property type="entry name" value="DLH"/>
    <property type="match status" value="1"/>
</dbReference>
<proteinExistence type="predicted"/>
<dbReference type="AlphaFoldDB" id="A0A0V8GKQ0"/>
<dbReference type="InterPro" id="IPR029058">
    <property type="entry name" value="AB_hydrolase_fold"/>
</dbReference>
<feature type="domain" description="Dienelactone hydrolase" evidence="1">
    <location>
        <begin position="15"/>
        <end position="210"/>
    </location>
</feature>
<name>A0A0V8GKQ0_9BACL</name>
<dbReference type="Gene3D" id="3.40.50.1820">
    <property type="entry name" value="alpha/beta hydrolase"/>
    <property type="match status" value="1"/>
</dbReference>
<accession>A0A0V8GKQ0</accession>
<dbReference type="InterPro" id="IPR002925">
    <property type="entry name" value="Dienelactn_hydro"/>
</dbReference>
<dbReference type="InterPro" id="IPR050228">
    <property type="entry name" value="Carboxylesterase_BioH"/>
</dbReference>
<comment type="caution">
    <text evidence="2">The sequence shown here is derived from an EMBL/GenBank/DDBJ whole genome shotgun (WGS) entry which is preliminary data.</text>
</comment>
<reference evidence="2 3" key="1">
    <citation type="journal article" date="2015" name="Int. J. Syst. Evol. Microbiol.">
        <title>Exiguobacterium enclense sp. nov., isolated from sediment.</title>
        <authorList>
            <person name="Dastager S.G."/>
            <person name="Mawlankar R."/>
            <person name="Sonalkar V.V."/>
            <person name="Thorat M.N."/>
            <person name="Mual P."/>
            <person name="Verma A."/>
            <person name="Krishnamurthi S."/>
            <person name="Tang S.K."/>
            <person name="Li W.J."/>
        </authorList>
    </citation>
    <scope>NUCLEOTIDE SEQUENCE [LARGE SCALE GENOMIC DNA]</scope>
    <source>
        <strain evidence="2 3">NIO-1109</strain>
    </source>
</reference>
<evidence type="ECO:0000259" key="1">
    <source>
        <dbReference type="Pfam" id="PF01738"/>
    </source>
</evidence>
<sequence length="241" mass="26869">MKLDFHVHSVRASRPMGAILLYHGWGGTAVSYLEFARQLSEEGYDVFIPELLRHDQRDPLDHPFDPEMTTTYFWSVVEQSITEATAIIEQSGWHVSDVIAIGVSMGGFIAHGIMSRQPIKALVAINGGGAYLEAERQFRVRDGRSAIKKEDVPWKLDPISVMDERPRLLLHGDADDIIPLSIQQFYHGTAVQAGMAQTTVLDVFPGVNHTVTDAMIKQLITWLKHVKLQGATDGLHTFSSH</sequence>
<dbReference type="SUPFAM" id="SSF53474">
    <property type="entry name" value="alpha/beta-Hydrolases"/>
    <property type="match status" value="1"/>
</dbReference>